<proteinExistence type="predicted"/>
<gene>
    <name evidence="2" type="ORF">BP422_17710</name>
</gene>
<dbReference type="AlphaFoldDB" id="A0A220MK00"/>
<dbReference type="CDD" id="cd01068">
    <property type="entry name" value="globin_sensor"/>
    <property type="match status" value="1"/>
</dbReference>
<dbReference type="EMBL" id="CP018145">
    <property type="protein sequence ID" value="ASJ55222.1"/>
    <property type="molecule type" value="Genomic_DNA"/>
</dbReference>
<dbReference type="InterPro" id="IPR009050">
    <property type="entry name" value="Globin-like_sf"/>
</dbReference>
<dbReference type="InterPro" id="IPR039379">
    <property type="entry name" value="Protoglobin_sensor_dom"/>
</dbReference>
<name>A0A220MK00_9BACL</name>
<dbReference type="RefSeq" id="WP_236841113.1">
    <property type="nucleotide sequence ID" value="NZ_CP018145.1"/>
</dbReference>
<reference evidence="2 3" key="1">
    <citation type="submission" date="2016-11" db="EMBL/GenBank/DDBJ databases">
        <authorList>
            <person name="Jaros S."/>
            <person name="Januszkiewicz K."/>
            <person name="Wedrychowicz H."/>
        </authorList>
    </citation>
    <scope>NUCLEOTIDE SEQUENCE [LARGE SCALE GENOMIC DNA]</scope>
    <source>
        <strain evidence="2 3">NF2</strain>
    </source>
</reference>
<dbReference type="InterPro" id="IPR044398">
    <property type="entry name" value="Globin-sensor_dom"/>
</dbReference>
<organism evidence="2 3">
    <name type="scientific">Brevibacillus formosus</name>
    <dbReference type="NCBI Taxonomy" id="54913"/>
    <lineage>
        <taxon>Bacteria</taxon>
        <taxon>Bacillati</taxon>
        <taxon>Bacillota</taxon>
        <taxon>Bacilli</taxon>
        <taxon>Bacillales</taxon>
        <taxon>Paenibacillaceae</taxon>
        <taxon>Brevibacillus</taxon>
    </lineage>
</organism>
<dbReference type="SUPFAM" id="SSF46458">
    <property type="entry name" value="Globin-like"/>
    <property type="match status" value="1"/>
</dbReference>
<dbReference type="Proteomes" id="UP000197781">
    <property type="component" value="Chromosome"/>
</dbReference>
<dbReference type="Gene3D" id="1.10.490.10">
    <property type="entry name" value="Globins"/>
    <property type="match status" value="1"/>
</dbReference>
<dbReference type="GO" id="GO:0020037">
    <property type="term" value="F:heme binding"/>
    <property type="evidence" value="ECO:0007669"/>
    <property type="project" value="InterPro"/>
</dbReference>
<protein>
    <recommendedName>
        <fullName evidence="1">Globin-sensor domain-containing protein</fullName>
    </recommendedName>
</protein>
<evidence type="ECO:0000259" key="1">
    <source>
        <dbReference type="Pfam" id="PF11563"/>
    </source>
</evidence>
<dbReference type="Pfam" id="PF11563">
    <property type="entry name" value="Protoglobin"/>
    <property type="match status" value="1"/>
</dbReference>
<dbReference type="InterPro" id="IPR012292">
    <property type="entry name" value="Globin/Proto"/>
</dbReference>
<feature type="domain" description="Globin-sensor" evidence="1">
    <location>
        <begin position="23"/>
        <end position="143"/>
    </location>
</feature>
<sequence>MFGKRGAQTVTASIQKSDVQMPDQLQGKVHFLQMNQTDLDRLKQIEPLLTEHLEAITERHYHMLRQYSHLMQIIEKHTTVDGLAVTFRHYLQSLPHAKLDDAYIAGRKKIGEVHSKIGLAPEWYTGSYLRVYEYLIPAIVNVLDQLAKEVS</sequence>
<dbReference type="GO" id="GO:0019825">
    <property type="term" value="F:oxygen binding"/>
    <property type="evidence" value="ECO:0007669"/>
    <property type="project" value="InterPro"/>
</dbReference>
<evidence type="ECO:0000313" key="2">
    <source>
        <dbReference type="EMBL" id="ASJ55222.1"/>
    </source>
</evidence>
<accession>A0A220MK00</accession>
<evidence type="ECO:0000313" key="3">
    <source>
        <dbReference type="Proteomes" id="UP000197781"/>
    </source>
</evidence>
<dbReference type="KEGG" id="bfm:BP422_17710"/>